<dbReference type="PRINTS" id="PR00111">
    <property type="entry name" value="ABHYDROLASE"/>
</dbReference>
<proteinExistence type="predicted"/>
<evidence type="ECO:0000259" key="1">
    <source>
        <dbReference type="Pfam" id="PF00561"/>
    </source>
</evidence>
<evidence type="ECO:0000313" key="2">
    <source>
        <dbReference type="EMBL" id="RZS87085.1"/>
    </source>
</evidence>
<protein>
    <submittedName>
        <fullName evidence="2">Pimeloyl-ACP methyl ester carboxylesterase</fullName>
    </submittedName>
</protein>
<accession>A0A4Q7NP91</accession>
<keyword evidence="3" id="KW-1185">Reference proteome</keyword>
<dbReference type="EMBL" id="SGXD01000003">
    <property type="protein sequence ID" value="RZS87085.1"/>
    <property type="molecule type" value="Genomic_DNA"/>
</dbReference>
<dbReference type="Gene3D" id="3.40.50.1820">
    <property type="entry name" value="alpha/beta hydrolase"/>
    <property type="match status" value="1"/>
</dbReference>
<feature type="domain" description="AB hydrolase-1" evidence="1">
    <location>
        <begin position="9"/>
        <end position="235"/>
    </location>
</feature>
<gene>
    <name evidence="2" type="ORF">EV189_2507</name>
</gene>
<dbReference type="PANTHER" id="PTHR43433">
    <property type="entry name" value="HYDROLASE, ALPHA/BETA FOLD FAMILY PROTEIN"/>
    <property type="match status" value="1"/>
</dbReference>
<organism evidence="2 3">
    <name type="scientific">Motilibacter rhizosphaerae</name>
    <dbReference type="NCBI Taxonomy" id="598652"/>
    <lineage>
        <taxon>Bacteria</taxon>
        <taxon>Bacillati</taxon>
        <taxon>Actinomycetota</taxon>
        <taxon>Actinomycetes</taxon>
        <taxon>Motilibacterales</taxon>
        <taxon>Motilibacteraceae</taxon>
        <taxon>Motilibacter</taxon>
    </lineage>
</organism>
<dbReference type="SUPFAM" id="SSF53474">
    <property type="entry name" value="alpha/beta-Hydrolases"/>
    <property type="match status" value="1"/>
</dbReference>
<sequence>MRISGDGTPLVLLHAHPFDARMFDPVHDGGVPGVRLLTPDVAGFGSSAVPATEPSLESVARQVLAVLDAEGLGRALVGGVSMGGYVAMALLRLAPRRVAGLVLTATRHTADDVHARERRELVAARVLAEEGVAAAVAGVPGLHGARTRAERPALVTAAEALVREQRPEAVAWAQRAMAARPDSARDLARAGVPALVVAGAEDEVVAAGESQALAALVGAEPVVLPAGHLVPWEAPAAYAAVLAGWVAAR</sequence>
<dbReference type="RefSeq" id="WP_231116336.1">
    <property type="nucleotide sequence ID" value="NZ_SGXD01000003.1"/>
</dbReference>
<name>A0A4Q7NP91_9ACTN</name>
<reference evidence="2 3" key="1">
    <citation type="submission" date="2019-02" db="EMBL/GenBank/DDBJ databases">
        <title>Genomic Encyclopedia of Type Strains, Phase IV (KMG-IV): sequencing the most valuable type-strain genomes for metagenomic binning, comparative biology and taxonomic classification.</title>
        <authorList>
            <person name="Goeker M."/>
        </authorList>
    </citation>
    <scope>NUCLEOTIDE SEQUENCE [LARGE SCALE GENOMIC DNA]</scope>
    <source>
        <strain evidence="2 3">DSM 45622</strain>
    </source>
</reference>
<dbReference type="PANTHER" id="PTHR43433:SF4">
    <property type="entry name" value="NON-HEME CHLOROPEROXIDASE-RELATED"/>
    <property type="match status" value="1"/>
</dbReference>
<dbReference type="AlphaFoldDB" id="A0A4Q7NP91"/>
<dbReference type="InterPro" id="IPR000073">
    <property type="entry name" value="AB_hydrolase_1"/>
</dbReference>
<evidence type="ECO:0000313" key="3">
    <source>
        <dbReference type="Proteomes" id="UP000293638"/>
    </source>
</evidence>
<dbReference type="Pfam" id="PF00561">
    <property type="entry name" value="Abhydrolase_1"/>
    <property type="match status" value="1"/>
</dbReference>
<dbReference type="InterPro" id="IPR029058">
    <property type="entry name" value="AB_hydrolase_fold"/>
</dbReference>
<comment type="caution">
    <text evidence="2">The sequence shown here is derived from an EMBL/GenBank/DDBJ whole genome shotgun (WGS) entry which is preliminary data.</text>
</comment>
<dbReference type="GO" id="GO:0003824">
    <property type="term" value="F:catalytic activity"/>
    <property type="evidence" value="ECO:0007669"/>
    <property type="project" value="UniProtKB-ARBA"/>
</dbReference>
<dbReference type="InterPro" id="IPR050471">
    <property type="entry name" value="AB_hydrolase"/>
</dbReference>
<dbReference type="Proteomes" id="UP000293638">
    <property type="component" value="Unassembled WGS sequence"/>
</dbReference>